<gene>
    <name evidence="1" type="ORF">E5358_10150</name>
</gene>
<comment type="caution">
    <text evidence="1">The sequence shown here is derived from an EMBL/GenBank/DDBJ whole genome shotgun (WGS) entry which is preliminary data.</text>
</comment>
<proteinExistence type="predicted"/>
<sequence length="391" mass="45672">MLCLLCAASMSSYAQWVPDNSRKLDTLTVADRLSFRTNGVDWLLMVPNIGIEYDIANNKNWNRWSVGVNVRYKWATSHTFVPNHTFDLFETKLEFRNYWRTRRINGSSVKAHSRIWDKAMSQRRYEQKHPLTTYYRGLFVSYANYNFRFGPGYEGYDGQAVMFGGVYGIQRPLYRFRRGSSIDLELGVGVGLALYKYRKYDVDQERNRINYIKTVGWKDLKILPIVNELRAGLVYRLGKKAGHHKYRFRYDVDLKYAYQVDSLRDERIAQAYRDSIATSQYKLVSGYYMEQLDSIVKKNPEAAKSDAEIQKKERELLKKQAKSQAKEQAAKERAEKKQARAEKKASEQDAMAKDKKALEKEKKSEAKKQKALEKEKKSAEKKKRKSSGKKD</sequence>
<reference evidence="1" key="1">
    <citation type="submission" date="2019-04" db="EMBL/GenBank/DDBJ databases">
        <title>Microbes associate with the intestines of laboratory mice.</title>
        <authorList>
            <person name="Navarre W."/>
            <person name="Wong E."/>
            <person name="Huang K."/>
            <person name="Tropini C."/>
            <person name="Ng K."/>
            <person name="Yu B."/>
        </authorList>
    </citation>
    <scope>NUCLEOTIDE SEQUENCE</scope>
    <source>
        <strain evidence="1">NM73_A23</strain>
    </source>
</reference>
<name>A0AC61QQ81_9BACT</name>
<evidence type="ECO:0000313" key="1">
    <source>
        <dbReference type="EMBL" id="TGX81488.1"/>
    </source>
</evidence>
<evidence type="ECO:0000313" key="2">
    <source>
        <dbReference type="Proteomes" id="UP000308886"/>
    </source>
</evidence>
<dbReference type="Proteomes" id="UP000308886">
    <property type="component" value="Unassembled WGS sequence"/>
</dbReference>
<dbReference type="EMBL" id="SRZC01000016">
    <property type="protein sequence ID" value="TGX81488.1"/>
    <property type="molecule type" value="Genomic_DNA"/>
</dbReference>
<organism evidence="1 2">
    <name type="scientific">Palleniella muris</name>
    <dbReference type="NCBI Taxonomy" id="3038145"/>
    <lineage>
        <taxon>Bacteria</taxon>
        <taxon>Pseudomonadati</taxon>
        <taxon>Bacteroidota</taxon>
        <taxon>Bacteroidia</taxon>
        <taxon>Bacteroidales</taxon>
        <taxon>Prevotellaceae</taxon>
        <taxon>Palleniella</taxon>
    </lineage>
</organism>
<protein>
    <submittedName>
        <fullName evidence="1">DUF3575 domain-containing protein</fullName>
    </submittedName>
</protein>
<accession>A0AC61QQ81</accession>
<keyword evidence="2" id="KW-1185">Reference proteome</keyword>